<dbReference type="PRINTS" id="PR00380">
    <property type="entry name" value="KINESINHEAVY"/>
</dbReference>
<dbReference type="PANTHER" id="PTHR24115">
    <property type="entry name" value="KINESIN-RELATED"/>
    <property type="match status" value="1"/>
</dbReference>
<feature type="region of interest" description="Disordered" evidence="2">
    <location>
        <begin position="424"/>
        <end position="443"/>
    </location>
</feature>
<dbReference type="GO" id="GO:0005871">
    <property type="term" value="C:kinesin complex"/>
    <property type="evidence" value="ECO:0007669"/>
    <property type="project" value="TreeGrafter"/>
</dbReference>
<keyword evidence="1" id="KW-0067">ATP-binding</keyword>
<dbReference type="Pfam" id="PF00225">
    <property type="entry name" value="Kinesin"/>
    <property type="match status" value="1"/>
</dbReference>
<sequence>MTGDTTVSLADYLADAPRNAARRAAQEADWDLKGAEDARQLLYEREVAWKYGALTARAINAYWRVDTLLRGQAQAGSPLAAVPTCLLAAVAAWAEGSGADAVAAEAARRRDAFQAPRARGVRVFARIRPAYDASRPEVVERAEASGVVLHDARLSRSNRTLRVRHHYFETDGVFAGAAPVVAAVVDPLLDRFLVRKRDAALLLFGQTGTGKTHTLREALDRLVDRHAGPVEVRFLELSGKKDCRDLLNDGAPVKLLSDADEKIHFVGATVRAATTAAELRGALEAGLRLRASEETERNAASSRSHAVVQVLAPDGRALTLVDLAGSERKWETMGMRSRAQNRESADINLSLMALKDCFRATHDGGRVPYRSSSLTRVLRTCFFDAEAVHLVATLSPSADDLIHSVYSVATACLMAPGLGDATRSTVATERPAAELSAGTGDPALEHPARWSADTTRAWLLTAERGKFNHVVLPAGTTAGDLLSVDAAGLGALFAGQGRAARDGHEGAMWVVGADTDAALAREITNALKREACKWRLDMRLVLAALLPAAALAVEEYVAMVPAAADVSATSKPTVEWLHLTYPADVSRAGDVTMELVNASANDAARAVLGNWSHLDLSIGGGGGAMLSAKTLGDQMFVLVEVKDVPEGAGGGCCADTLRVYEKDASAKDLDLDALLAETFGASVAWVHATHTFDAFLEENKAVVLLQVQYSDADIGGAKVNAIVKVDVAAGTAVDTKDGDAYWSIESKLGAETYDYNSTVYKMQYVNESFGADSEEWHGNGILKFDDAAGTTLLALTHRFYEEAFVVKDPWTYGAADGADAILQRFGTSPFASGDDNGDAPTYHHFGLPAHAREWTGGVHNVWYTASSKTTSGGLRGKESITMFINSIDGRAGSFVFEFELKLAPQENATAVSDAVFGGVAFAYAECHFKAQAMGGARVLGDGVYLVASGGGSGAVFQVIDTANSTNSKMVTYPGDSGSDTNLYDPYTRIVVD</sequence>
<dbReference type="SUPFAM" id="SSF52540">
    <property type="entry name" value="P-loop containing nucleoside triphosphate hydrolases"/>
    <property type="match status" value="1"/>
</dbReference>
<evidence type="ECO:0000259" key="3">
    <source>
        <dbReference type="PROSITE" id="PS50067"/>
    </source>
</evidence>
<dbReference type="AlphaFoldDB" id="F0YD97"/>
<evidence type="ECO:0000256" key="2">
    <source>
        <dbReference type="SAM" id="MobiDB-lite"/>
    </source>
</evidence>
<dbReference type="Proteomes" id="UP000002729">
    <property type="component" value="Unassembled WGS sequence"/>
</dbReference>
<dbReference type="InterPro" id="IPR001752">
    <property type="entry name" value="Kinesin_motor_dom"/>
</dbReference>
<dbReference type="GO" id="GO:0005874">
    <property type="term" value="C:microtubule"/>
    <property type="evidence" value="ECO:0007669"/>
    <property type="project" value="TreeGrafter"/>
</dbReference>
<dbReference type="SMART" id="SM00129">
    <property type="entry name" value="KISc"/>
    <property type="match status" value="1"/>
</dbReference>
<evidence type="ECO:0000313" key="4">
    <source>
        <dbReference type="EMBL" id="EGB07040.1"/>
    </source>
</evidence>
<dbReference type="Gene3D" id="3.40.850.10">
    <property type="entry name" value="Kinesin motor domain"/>
    <property type="match status" value="1"/>
</dbReference>
<dbReference type="KEGG" id="aaf:AURANDRAFT_65259"/>
<comment type="similarity">
    <text evidence="1">Belongs to the TRAFAC class myosin-kinesin ATPase superfamily. Kinesin family.</text>
</comment>
<dbReference type="InterPro" id="IPR027417">
    <property type="entry name" value="P-loop_NTPase"/>
</dbReference>
<evidence type="ECO:0000256" key="1">
    <source>
        <dbReference type="PROSITE-ProRule" id="PRU00283"/>
    </source>
</evidence>
<feature type="binding site" evidence="1">
    <location>
        <begin position="205"/>
        <end position="212"/>
    </location>
    <ligand>
        <name>ATP</name>
        <dbReference type="ChEBI" id="CHEBI:30616"/>
    </ligand>
</feature>
<reference evidence="4 5" key="1">
    <citation type="journal article" date="2011" name="Proc. Natl. Acad. Sci. U.S.A.">
        <title>Niche of harmful alga Aureococcus anophagefferens revealed through ecogenomics.</title>
        <authorList>
            <person name="Gobler C.J."/>
            <person name="Berry D.L."/>
            <person name="Dyhrman S.T."/>
            <person name="Wilhelm S.W."/>
            <person name="Salamov A."/>
            <person name="Lobanov A.V."/>
            <person name="Zhang Y."/>
            <person name="Collier J.L."/>
            <person name="Wurch L.L."/>
            <person name="Kustka A.B."/>
            <person name="Dill B.D."/>
            <person name="Shah M."/>
            <person name="VerBerkmoes N.C."/>
            <person name="Kuo A."/>
            <person name="Terry A."/>
            <person name="Pangilinan J."/>
            <person name="Lindquist E.A."/>
            <person name="Lucas S."/>
            <person name="Paulsen I.T."/>
            <person name="Hattenrath-Lehmann T.K."/>
            <person name="Talmage S.C."/>
            <person name="Walker E.A."/>
            <person name="Koch F."/>
            <person name="Burson A.M."/>
            <person name="Marcoval M.A."/>
            <person name="Tang Y.Z."/>
            <person name="Lecleir G.R."/>
            <person name="Coyne K.J."/>
            <person name="Berg G.M."/>
            <person name="Bertrand E.M."/>
            <person name="Saito M.A."/>
            <person name="Gladyshev V.N."/>
            <person name="Grigoriev I.V."/>
        </authorList>
    </citation>
    <scope>NUCLEOTIDE SEQUENCE [LARGE SCALE GENOMIC DNA]</scope>
    <source>
        <strain evidence="5">CCMP 1984</strain>
    </source>
</reference>
<dbReference type="RefSeq" id="XP_009038277.1">
    <property type="nucleotide sequence ID" value="XM_009040029.1"/>
</dbReference>
<dbReference type="EMBL" id="GL833132">
    <property type="protein sequence ID" value="EGB07040.1"/>
    <property type="molecule type" value="Genomic_DNA"/>
</dbReference>
<dbReference type="InterPro" id="IPR036961">
    <property type="entry name" value="Kinesin_motor_dom_sf"/>
</dbReference>
<keyword evidence="5" id="KW-1185">Reference proteome</keyword>
<dbReference type="PROSITE" id="PS50067">
    <property type="entry name" value="KINESIN_MOTOR_2"/>
    <property type="match status" value="1"/>
</dbReference>
<organism evidence="5">
    <name type="scientific">Aureococcus anophagefferens</name>
    <name type="common">Harmful bloom alga</name>
    <dbReference type="NCBI Taxonomy" id="44056"/>
    <lineage>
        <taxon>Eukaryota</taxon>
        <taxon>Sar</taxon>
        <taxon>Stramenopiles</taxon>
        <taxon>Ochrophyta</taxon>
        <taxon>Pelagophyceae</taxon>
        <taxon>Pelagomonadales</taxon>
        <taxon>Pelagomonadaceae</taxon>
        <taxon>Aureococcus</taxon>
    </lineage>
</organism>
<dbReference type="InParanoid" id="F0YD97"/>
<keyword evidence="1" id="KW-0505">Motor protein</keyword>
<dbReference type="eggNOG" id="KOG0246">
    <property type="taxonomic scope" value="Eukaryota"/>
</dbReference>
<dbReference type="OrthoDB" id="205739at2759"/>
<gene>
    <name evidence="4" type="ORF">AURANDRAFT_65259</name>
</gene>
<evidence type="ECO:0000313" key="5">
    <source>
        <dbReference type="Proteomes" id="UP000002729"/>
    </source>
</evidence>
<dbReference type="GO" id="GO:0016887">
    <property type="term" value="F:ATP hydrolysis activity"/>
    <property type="evidence" value="ECO:0007669"/>
    <property type="project" value="TreeGrafter"/>
</dbReference>
<feature type="domain" description="Kinesin motor" evidence="3">
    <location>
        <begin position="120"/>
        <end position="417"/>
    </location>
</feature>
<protein>
    <recommendedName>
        <fullName evidence="3">Kinesin motor domain-containing protein</fullName>
    </recommendedName>
</protein>
<accession>F0YD97</accession>
<dbReference type="InterPro" id="IPR027640">
    <property type="entry name" value="Kinesin-like_fam"/>
</dbReference>
<dbReference type="GO" id="GO:0005524">
    <property type="term" value="F:ATP binding"/>
    <property type="evidence" value="ECO:0007669"/>
    <property type="project" value="UniProtKB-UniRule"/>
</dbReference>
<dbReference type="GO" id="GO:0003777">
    <property type="term" value="F:microtubule motor activity"/>
    <property type="evidence" value="ECO:0007669"/>
    <property type="project" value="InterPro"/>
</dbReference>
<proteinExistence type="inferred from homology"/>
<dbReference type="GO" id="GO:0008017">
    <property type="term" value="F:microtubule binding"/>
    <property type="evidence" value="ECO:0007669"/>
    <property type="project" value="InterPro"/>
</dbReference>
<dbReference type="GeneID" id="20225245"/>
<name>F0YD97_AURAN</name>
<dbReference type="GO" id="GO:0007018">
    <property type="term" value="P:microtubule-based movement"/>
    <property type="evidence" value="ECO:0007669"/>
    <property type="project" value="InterPro"/>
</dbReference>
<keyword evidence="1" id="KW-0547">Nucleotide-binding</keyword>